<reference evidence="3 5" key="2">
    <citation type="submission" date="2023-03" db="EMBL/GenBank/DDBJ databases">
        <title>Bacillus Genome Sequencing.</title>
        <authorList>
            <person name="Dunlap C."/>
        </authorList>
    </citation>
    <scope>NUCLEOTIDE SEQUENCE [LARGE SCALE GENOMIC DNA]</scope>
    <source>
        <strain evidence="3 5">NRS-38</strain>
    </source>
</reference>
<dbReference type="EMBL" id="JAQOTG010000001">
    <property type="protein sequence ID" value="MDE8562417.1"/>
    <property type="molecule type" value="Genomic_DNA"/>
</dbReference>
<name>A0ABD5IW61_9BACL</name>
<organism evidence="3 5">
    <name type="scientific">Anoxybacteroides rupiense</name>
    <dbReference type="NCBI Taxonomy" id="311460"/>
    <lineage>
        <taxon>Bacteria</taxon>
        <taxon>Bacillati</taxon>
        <taxon>Bacillota</taxon>
        <taxon>Bacilli</taxon>
        <taxon>Bacillales</taxon>
        <taxon>Anoxybacillaceae</taxon>
        <taxon>Anoxybacteroides</taxon>
    </lineage>
</organism>
<dbReference type="EMBL" id="JARTLI010000013">
    <property type="protein sequence ID" value="MED5052044.1"/>
    <property type="molecule type" value="Genomic_DNA"/>
</dbReference>
<protein>
    <submittedName>
        <fullName evidence="3">ECF transporter S component</fullName>
    </submittedName>
</protein>
<proteinExistence type="predicted"/>
<evidence type="ECO:0000313" key="4">
    <source>
        <dbReference type="Proteomes" id="UP001213979"/>
    </source>
</evidence>
<evidence type="ECO:0000313" key="5">
    <source>
        <dbReference type="Proteomes" id="UP001339962"/>
    </source>
</evidence>
<reference evidence="2 4" key="1">
    <citation type="submission" date="2023-01" db="EMBL/GenBank/DDBJ databases">
        <title>Genome-based reclassification of Anoxybacillus geothermalis as a later heterotypic synonym of Anoxybacillus rupiensis.</title>
        <authorList>
            <person name="Inan Bektas K."/>
            <person name="Canakci S."/>
            <person name="Belduz A.A."/>
            <person name="Guler H.H."/>
        </authorList>
    </citation>
    <scope>NUCLEOTIDE SEQUENCE [LARGE SCALE GENOMIC DNA]</scope>
    <source>
        <strain evidence="2 4">DSM 17127</strain>
    </source>
</reference>
<dbReference type="RefSeq" id="WP_080862375.1">
    <property type="nucleotide sequence ID" value="NZ_JAHSSG010000008.1"/>
</dbReference>
<gene>
    <name evidence="3" type="ORF">P9850_09290</name>
    <name evidence="2" type="ORF">PNH38_00810</name>
</gene>
<feature type="transmembrane region" description="Helical" evidence="1">
    <location>
        <begin position="69"/>
        <end position="94"/>
    </location>
</feature>
<accession>A0ABD5IW61</accession>
<keyword evidence="1" id="KW-0472">Membrane</keyword>
<comment type="caution">
    <text evidence="3">The sequence shown here is derived from an EMBL/GenBank/DDBJ whole genome shotgun (WGS) entry which is preliminary data.</text>
</comment>
<feature type="transmembrane region" description="Helical" evidence="1">
    <location>
        <begin position="133"/>
        <end position="153"/>
    </location>
</feature>
<dbReference type="Proteomes" id="UP001213979">
    <property type="component" value="Unassembled WGS sequence"/>
</dbReference>
<sequence>MGNLHLKQFAALILCISLSVVGALLKFPTHLGSIALDSAPALVAGALLGKKEGALVAAVGHLLSAWFAGFQLGAFHGLIALEMAVLVYIFSLLFHKGWRKTAHAAFFIGNVFLAPLPLIFSFGGMFIVAVLPALAIATALNAAICFIVAPVLLKTNILDRGKMHNA</sequence>
<evidence type="ECO:0000256" key="1">
    <source>
        <dbReference type="SAM" id="Phobius"/>
    </source>
</evidence>
<evidence type="ECO:0000313" key="2">
    <source>
        <dbReference type="EMBL" id="MDE8562417.1"/>
    </source>
</evidence>
<feature type="transmembrane region" description="Helical" evidence="1">
    <location>
        <begin position="106"/>
        <end position="127"/>
    </location>
</feature>
<dbReference type="AlphaFoldDB" id="A0ABD5IW61"/>
<keyword evidence="1" id="KW-1133">Transmembrane helix</keyword>
<dbReference type="Gene3D" id="1.10.1760.20">
    <property type="match status" value="1"/>
</dbReference>
<dbReference type="Proteomes" id="UP001339962">
    <property type="component" value="Unassembled WGS sequence"/>
</dbReference>
<keyword evidence="4" id="KW-1185">Reference proteome</keyword>
<keyword evidence="1" id="KW-0812">Transmembrane</keyword>
<evidence type="ECO:0000313" key="3">
    <source>
        <dbReference type="EMBL" id="MED5052044.1"/>
    </source>
</evidence>